<dbReference type="Pfam" id="PF24016">
    <property type="entry name" value="DUF7330"/>
    <property type="match status" value="1"/>
</dbReference>
<protein>
    <recommendedName>
        <fullName evidence="1">DUF7330 domain-containing protein</fullName>
    </recommendedName>
</protein>
<accession>A0A9P6R093</accession>
<dbReference type="OrthoDB" id="2370519at2759"/>
<organism evidence="2 3">
    <name type="scientific">Linnemannia gamsii</name>
    <dbReference type="NCBI Taxonomy" id="64522"/>
    <lineage>
        <taxon>Eukaryota</taxon>
        <taxon>Fungi</taxon>
        <taxon>Fungi incertae sedis</taxon>
        <taxon>Mucoromycota</taxon>
        <taxon>Mortierellomycotina</taxon>
        <taxon>Mortierellomycetes</taxon>
        <taxon>Mortierellales</taxon>
        <taxon>Mortierellaceae</taxon>
        <taxon>Linnemannia</taxon>
    </lineage>
</organism>
<gene>
    <name evidence="2" type="ORF">BGZ97_013035</name>
</gene>
<evidence type="ECO:0000259" key="1">
    <source>
        <dbReference type="Pfam" id="PF24016"/>
    </source>
</evidence>
<keyword evidence="3" id="KW-1185">Reference proteome</keyword>
<dbReference type="Proteomes" id="UP000823405">
    <property type="component" value="Unassembled WGS sequence"/>
</dbReference>
<evidence type="ECO:0000313" key="2">
    <source>
        <dbReference type="EMBL" id="KAG0309561.1"/>
    </source>
</evidence>
<reference evidence="2" key="1">
    <citation type="journal article" date="2020" name="Fungal Divers.">
        <title>Resolving the Mortierellaceae phylogeny through synthesis of multi-gene phylogenetics and phylogenomics.</title>
        <authorList>
            <person name="Vandepol N."/>
            <person name="Liber J."/>
            <person name="Desiro A."/>
            <person name="Na H."/>
            <person name="Kennedy M."/>
            <person name="Barry K."/>
            <person name="Grigoriev I.V."/>
            <person name="Miller A.N."/>
            <person name="O'Donnell K."/>
            <person name="Stajich J.E."/>
            <person name="Bonito G."/>
        </authorList>
    </citation>
    <scope>NUCLEOTIDE SEQUENCE</scope>
    <source>
        <strain evidence="2">NVP60</strain>
    </source>
</reference>
<dbReference type="AlphaFoldDB" id="A0A9P6R093"/>
<feature type="domain" description="DUF7330" evidence="1">
    <location>
        <begin position="296"/>
        <end position="432"/>
    </location>
</feature>
<name>A0A9P6R093_9FUNG</name>
<dbReference type="EMBL" id="JAAAIN010000927">
    <property type="protein sequence ID" value="KAG0309561.1"/>
    <property type="molecule type" value="Genomic_DNA"/>
</dbReference>
<sequence length="463" mass="50486">MNNPSAPDTVYVPVSYDGRHENQPLLNKQPQQQPNHGCTRGVLCKRCLAGTHKNTPGRSFLRRLIAVLSLLWFVWVVKHWVLDHSIWSDNHCFHHLVAWNGPSTISSYAADSIEVAFGKGDITSSVEVLTREDVVKPTVFVDAWVTKNYPEEEDVKERERVMKGLEVKITEFNGKLTIVFSSEDNTGRRGPHWPHNRKFCAKVDIKVVFPSTLRSYNRLIIGGALLDLDVRGISKIAFESIQLRTTVGSIVGVDDVKAKSLDIASVTGSIKIGSIKPVEGHGLSVMLETTVGSIRVNATTNPILSSDKTPEELRHNLIIKSNTGSVEAVVRPGSAYDYAVQQKKGSVIGDVYVNALSLVGHVATDVVLAPGQVLHQELSANMGSVQSTVSDSFLGSIDVRTDYGGASVTEAPASASIIQYEENTRTVKVGHKVLLNDGRGGSEERKGVMNLQTHYGGASLNFV</sequence>
<proteinExistence type="predicted"/>
<evidence type="ECO:0000313" key="3">
    <source>
        <dbReference type="Proteomes" id="UP000823405"/>
    </source>
</evidence>
<comment type="caution">
    <text evidence="2">The sequence shown here is derived from an EMBL/GenBank/DDBJ whole genome shotgun (WGS) entry which is preliminary data.</text>
</comment>
<dbReference type="InterPro" id="IPR055754">
    <property type="entry name" value="DUF7330"/>
</dbReference>